<gene>
    <name evidence="2" type="ORF">D3871_10605</name>
</gene>
<dbReference type="PANTHER" id="PTHR35849:SF2">
    <property type="entry name" value="BLR2341 PROTEIN"/>
    <property type="match status" value="1"/>
</dbReference>
<protein>
    <submittedName>
        <fullName evidence="2">Anti-sigma factor antagonist</fullName>
    </submittedName>
</protein>
<name>A0A3A3FXI7_9BURK</name>
<dbReference type="RefSeq" id="WP_119768856.1">
    <property type="nucleotide sequence ID" value="NZ_QYUO01000001.1"/>
</dbReference>
<dbReference type="OrthoDB" id="8527158at2"/>
<evidence type="ECO:0000313" key="3">
    <source>
        <dbReference type="Proteomes" id="UP000265955"/>
    </source>
</evidence>
<dbReference type="PANTHER" id="PTHR35849">
    <property type="entry name" value="BLR2341 PROTEIN"/>
    <property type="match status" value="1"/>
</dbReference>
<dbReference type="Pfam" id="PF13466">
    <property type="entry name" value="STAS_2"/>
    <property type="match status" value="1"/>
</dbReference>
<evidence type="ECO:0000313" key="2">
    <source>
        <dbReference type="EMBL" id="RJF98911.1"/>
    </source>
</evidence>
<dbReference type="EMBL" id="QYUO01000001">
    <property type="protein sequence ID" value="RJF98911.1"/>
    <property type="molecule type" value="Genomic_DNA"/>
</dbReference>
<comment type="caution">
    <text evidence="2">The sequence shown here is derived from an EMBL/GenBank/DDBJ whole genome shotgun (WGS) entry which is preliminary data.</text>
</comment>
<dbReference type="InterPro" id="IPR052746">
    <property type="entry name" value="MlaB_ABC_Transporter"/>
</dbReference>
<dbReference type="InterPro" id="IPR002645">
    <property type="entry name" value="STAS_dom"/>
</dbReference>
<dbReference type="SUPFAM" id="SSF52091">
    <property type="entry name" value="SpoIIaa-like"/>
    <property type="match status" value="1"/>
</dbReference>
<dbReference type="InterPro" id="IPR058548">
    <property type="entry name" value="MlaB-like_STAS"/>
</dbReference>
<feature type="domain" description="STAS" evidence="1">
    <location>
        <begin position="1"/>
        <end position="103"/>
    </location>
</feature>
<dbReference type="Proteomes" id="UP000265955">
    <property type="component" value="Unassembled WGS sequence"/>
</dbReference>
<dbReference type="CDD" id="cd07043">
    <property type="entry name" value="STAS_anti-anti-sigma_factors"/>
    <property type="match status" value="1"/>
</dbReference>
<organism evidence="2 3">
    <name type="scientific">Noviherbaspirillum saxi</name>
    <dbReference type="NCBI Taxonomy" id="2320863"/>
    <lineage>
        <taxon>Bacteria</taxon>
        <taxon>Pseudomonadati</taxon>
        <taxon>Pseudomonadota</taxon>
        <taxon>Betaproteobacteria</taxon>
        <taxon>Burkholderiales</taxon>
        <taxon>Oxalobacteraceae</taxon>
        <taxon>Noviherbaspirillum</taxon>
    </lineage>
</organism>
<dbReference type="Gene3D" id="3.30.750.24">
    <property type="entry name" value="STAS domain"/>
    <property type="match status" value="1"/>
</dbReference>
<keyword evidence="3" id="KW-1185">Reference proteome</keyword>
<dbReference type="PROSITE" id="PS50801">
    <property type="entry name" value="STAS"/>
    <property type="match status" value="1"/>
</dbReference>
<proteinExistence type="predicted"/>
<accession>A0A3A3FXI7</accession>
<reference evidence="3" key="1">
    <citation type="submission" date="2018-09" db="EMBL/GenBank/DDBJ databases">
        <authorList>
            <person name="Zhu H."/>
        </authorList>
    </citation>
    <scope>NUCLEOTIDE SEQUENCE [LARGE SCALE GENOMIC DNA]</scope>
    <source>
        <strain evidence="3">K1R23-30</strain>
    </source>
</reference>
<dbReference type="AlphaFoldDB" id="A0A3A3FXI7"/>
<dbReference type="InterPro" id="IPR036513">
    <property type="entry name" value="STAS_dom_sf"/>
</dbReference>
<sequence length="103" mass="11096">MNAEKTRKDGARALRMEGEMTIYRAAELRETLLASLDGVARLDIDLSSVTELDTAGVQLLIAAKKTAQARQQELHLVAHSAAVLEAFETLDLAACFGDPLVVS</sequence>
<evidence type="ECO:0000259" key="1">
    <source>
        <dbReference type="PROSITE" id="PS50801"/>
    </source>
</evidence>